<evidence type="ECO:0000313" key="4">
    <source>
        <dbReference type="Proteomes" id="UP000335636"/>
    </source>
</evidence>
<dbReference type="Proteomes" id="UP000335636">
    <property type="component" value="Unassembled WGS sequence"/>
</dbReference>
<feature type="non-terminal residue" evidence="3">
    <location>
        <position position="176"/>
    </location>
</feature>
<evidence type="ECO:0000313" key="3">
    <source>
        <dbReference type="EMBL" id="VTJ79525.1"/>
    </source>
</evidence>
<feature type="non-terminal residue" evidence="3">
    <location>
        <position position="1"/>
    </location>
</feature>
<feature type="region of interest" description="Disordered" evidence="2">
    <location>
        <begin position="154"/>
        <end position="176"/>
    </location>
</feature>
<proteinExistence type="predicted"/>
<name>A0A5E4CCQ9_MARMO</name>
<feature type="coiled-coil region" evidence="1">
    <location>
        <begin position="33"/>
        <end position="149"/>
    </location>
</feature>
<protein>
    <submittedName>
        <fullName evidence="3">Uncharacterized protein</fullName>
    </submittedName>
</protein>
<evidence type="ECO:0000256" key="2">
    <source>
        <dbReference type="SAM" id="MobiDB-lite"/>
    </source>
</evidence>
<evidence type="ECO:0000256" key="1">
    <source>
        <dbReference type="SAM" id="Coils"/>
    </source>
</evidence>
<sequence>QSEISKLHHTIKVLEQNRSQDMDHHQHEMSILQNAHQQKLAELNHQHQQESNDYEGRIAELEKLLHQGDSGVTVTDKSQVWEMQNTIQVLQTEKLESTRRIKELEDTIKVINKKLSSAEHDRDVLKREKEQLSVEKRQIIEECETLKVECSKLQPSVMEQSDPAAEKGTISPQSSS</sequence>
<dbReference type="AlphaFoldDB" id="A0A5E4CCQ9"/>
<accession>A0A5E4CCQ9</accession>
<comment type="caution">
    <text evidence="3">The sequence shown here is derived from an EMBL/GenBank/DDBJ whole genome shotgun (WGS) entry which is preliminary data.</text>
</comment>
<reference evidence="3" key="1">
    <citation type="submission" date="2019-04" db="EMBL/GenBank/DDBJ databases">
        <authorList>
            <person name="Alioto T."/>
            <person name="Alioto T."/>
        </authorList>
    </citation>
    <scope>NUCLEOTIDE SEQUENCE [LARGE SCALE GENOMIC DNA]</scope>
</reference>
<gene>
    <name evidence="3" type="ORF">MONAX_5E011181</name>
</gene>
<keyword evidence="4" id="KW-1185">Reference proteome</keyword>
<dbReference type="EMBL" id="CABDUW010001197">
    <property type="protein sequence ID" value="VTJ79525.1"/>
    <property type="molecule type" value="Genomic_DNA"/>
</dbReference>
<keyword evidence="1" id="KW-0175">Coiled coil</keyword>
<organism evidence="3 4">
    <name type="scientific">Marmota monax</name>
    <name type="common">Woodchuck</name>
    <dbReference type="NCBI Taxonomy" id="9995"/>
    <lineage>
        <taxon>Eukaryota</taxon>
        <taxon>Metazoa</taxon>
        <taxon>Chordata</taxon>
        <taxon>Craniata</taxon>
        <taxon>Vertebrata</taxon>
        <taxon>Euteleostomi</taxon>
        <taxon>Mammalia</taxon>
        <taxon>Eutheria</taxon>
        <taxon>Euarchontoglires</taxon>
        <taxon>Glires</taxon>
        <taxon>Rodentia</taxon>
        <taxon>Sciuromorpha</taxon>
        <taxon>Sciuridae</taxon>
        <taxon>Xerinae</taxon>
        <taxon>Marmotini</taxon>
        <taxon>Marmota</taxon>
    </lineage>
</organism>